<feature type="region of interest" description="Disordered" evidence="1">
    <location>
        <begin position="370"/>
        <end position="448"/>
    </location>
</feature>
<dbReference type="EnsemblMetazoa" id="CPIJ005336-RA">
    <property type="protein sequence ID" value="CPIJ005336-PA"/>
    <property type="gene ID" value="CPIJ005336"/>
</dbReference>
<dbReference type="HOGENOM" id="CLU_360669_0_0_1"/>
<feature type="region of interest" description="Disordered" evidence="1">
    <location>
        <begin position="630"/>
        <end position="684"/>
    </location>
</feature>
<dbReference type="VEuPathDB" id="VectorBase:CQUJHB014182"/>
<dbReference type="InParanoid" id="B0WDJ4"/>
<feature type="compositionally biased region" description="Low complexity" evidence="1">
    <location>
        <begin position="96"/>
        <end position="107"/>
    </location>
</feature>
<feature type="region of interest" description="Disordered" evidence="1">
    <location>
        <begin position="74"/>
        <end position="128"/>
    </location>
</feature>
<feature type="compositionally biased region" description="Polar residues" evidence="1">
    <location>
        <begin position="204"/>
        <end position="223"/>
    </location>
</feature>
<name>B0WDJ4_CULQU</name>
<dbReference type="VEuPathDB" id="VectorBase:CPIJ005336"/>
<keyword evidence="4" id="KW-1185">Reference proteome</keyword>
<feature type="compositionally biased region" description="Low complexity" evidence="1">
    <location>
        <begin position="339"/>
        <end position="350"/>
    </location>
</feature>
<accession>B0WDJ4</accession>
<reference evidence="2" key="1">
    <citation type="submission" date="2007-03" db="EMBL/GenBank/DDBJ databases">
        <title>Annotation of Culex pipiens quinquefasciatus.</title>
        <authorList>
            <consortium name="The Broad Institute Genome Sequencing Platform"/>
            <person name="Atkinson P.W."/>
            <person name="Hemingway J."/>
            <person name="Christensen B.M."/>
            <person name="Higgs S."/>
            <person name="Kodira C."/>
            <person name="Hannick L."/>
            <person name="Megy K."/>
            <person name="O'Leary S."/>
            <person name="Pearson M."/>
            <person name="Haas B.J."/>
            <person name="Mauceli E."/>
            <person name="Wortman J.R."/>
            <person name="Lee N.H."/>
            <person name="Guigo R."/>
            <person name="Stanke M."/>
            <person name="Alvarado L."/>
            <person name="Amedeo P."/>
            <person name="Antoine C.H."/>
            <person name="Arensburger P."/>
            <person name="Bidwell S.L."/>
            <person name="Crawford M."/>
            <person name="Camaro F."/>
            <person name="Devon K."/>
            <person name="Engels R."/>
            <person name="Hammond M."/>
            <person name="Howarth C."/>
            <person name="Koehrsen M."/>
            <person name="Lawson D."/>
            <person name="Montgomery P."/>
            <person name="Nene V."/>
            <person name="Nusbaum C."/>
            <person name="Puiu D."/>
            <person name="Romero-Severson J."/>
            <person name="Severson D.W."/>
            <person name="Shumway M."/>
            <person name="Sisk P."/>
            <person name="Stolte C."/>
            <person name="Zeng Q."/>
            <person name="Eisenstadt E."/>
            <person name="Fraser-Liggett C."/>
            <person name="Strausberg R."/>
            <person name="Galagan J."/>
            <person name="Birren B."/>
            <person name="Collins F.H."/>
        </authorList>
    </citation>
    <scope>NUCLEOTIDE SEQUENCE [LARGE SCALE GENOMIC DNA]</scope>
    <source>
        <strain evidence="2">JHB</strain>
    </source>
</reference>
<dbReference type="eggNOG" id="ENOG502S1S8">
    <property type="taxonomic scope" value="Eukaryota"/>
</dbReference>
<feature type="compositionally biased region" description="Polar residues" evidence="1">
    <location>
        <begin position="568"/>
        <end position="582"/>
    </location>
</feature>
<feature type="compositionally biased region" description="Polar residues" evidence="1">
    <location>
        <begin position="390"/>
        <end position="406"/>
    </location>
</feature>
<feature type="region of interest" description="Disordered" evidence="1">
    <location>
        <begin position="561"/>
        <end position="582"/>
    </location>
</feature>
<dbReference type="AlphaFoldDB" id="B0WDJ4"/>
<evidence type="ECO:0000313" key="2">
    <source>
        <dbReference type="EMBL" id="EDS44603.1"/>
    </source>
</evidence>
<organism>
    <name type="scientific">Culex quinquefasciatus</name>
    <name type="common">Southern house mosquito</name>
    <name type="synonym">Culex pungens</name>
    <dbReference type="NCBI Taxonomy" id="7176"/>
    <lineage>
        <taxon>Eukaryota</taxon>
        <taxon>Metazoa</taxon>
        <taxon>Ecdysozoa</taxon>
        <taxon>Arthropoda</taxon>
        <taxon>Hexapoda</taxon>
        <taxon>Insecta</taxon>
        <taxon>Pterygota</taxon>
        <taxon>Neoptera</taxon>
        <taxon>Endopterygota</taxon>
        <taxon>Diptera</taxon>
        <taxon>Nematocera</taxon>
        <taxon>Culicoidea</taxon>
        <taxon>Culicidae</taxon>
        <taxon>Culicinae</taxon>
        <taxon>Culicini</taxon>
        <taxon>Culex</taxon>
        <taxon>Culex</taxon>
    </lineage>
</organism>
<evidence type="ECO:0000313" key="4">
    <source>
        <dbReference type="Proteomes" id="UP000002320"/>
    </source>
</evidence>
<sequence length="776" mass="87953">MYGFDQEAQICADWGDVDCEAATLYYGSDNFDLYRLGSGFESKRAPFAEEEEATFHLQRAETSDARRSKQFIVNQSSKPQQPPVHSNPNQIPPVQRPQQQQQLQQHHQQQHHHHRQSPVTTTTTTTTTSTTAAPFYSTTENYFNKASNLQYQKQIQQKHQQHKQQQLAYNQQQQIQQQQYRQLTAAAATATPADRSRQAEELRSTTPTSFPSNYQPTQRTSDNSNDEIFRGSHSSHFFNNRNNGKEDFDDDFVRRPAASTTSPTTTARPAAPSNTNATRSTQTRGRNRGRGSVRAHNLNIVRSEAKPPAARQQTRLQATTPEDFFDVPKIQNFSRGSANHHNNNNNNNNNFRQQPTTVLQPQTDNKINFGQQQQQNQQPASTPAPFSRGQRPTQNAATSRSSNAFFQQQQTNTTPARSIAQQYQTTTPAAQRFQQQQQQVNTTPRPQNFQQQQLVNTTPRPQNFQQFQTTTNVPLNQQRYQPPSTPAAANQHFTDFNNQFFAPNPSTTPPPNINYQFFSRNPSTPVPAQIINGNPTTQAPVQNFNRVTQSPQFYNTGFENKATERNEPITTPQEPQRTRAQSRSFNIDPARLNQFNYNEYQGSRTSTTTSTTTVAPTPAAAVFDFKPSTYNPLSYRQQQQPQQPLRQHPPSFNVNPFDPRSTAASVSITTTTTSTQRPASNNEQRYQTISRSASDNYTPSTIKKFSTLVPKDQYNPTTFKPNALSKKALLQFVIQKPEKQDKIIPPAPKIHEVTRAQRLVVGAHRRIDNAAEEDNT</sequence>
<dbReference type="Proteomes" id="UP000002320">
    <property type="component" value="Unassembled WGS sequence"/>
</dbReference>
<protein>
    <submittedName>
        <fullName evidence="2 3">Uncharacterized protein</fullName>
    </submittedName>
</protein>
<feature type="compositionally biased region" description="Low complexity" evidence="1">
    <location>
        <begin position="255"/>
        <end position="278"/>
    </location>
</feature>
<feature type="compositionally biased region" description="Low complexity" evidence="1">
    <location>
        <begin position="661"/>
        <end position="675"/>
    </location>
</feature>
<proteinExistence type="predicted"/>
<dbReference type="EMBL" id="DS231898">
    <property type="protein sequence ID" value="EDS44603.1"/>
    <property type="molecule type" value="Genomic_DNA"/>
</dbReference>
<dbReference type="OrthoDB" id="6434376at2759"/>
<feature type="compositionally biased region" description="Low complexity" evidence="1">
    <location>
        <begin position="232"/>
        <end position="242"/>
    </location>
</feature>
<dbReference type="STRING" id="7176.B0WDJ4"/>
<dbReference type="KEGG" id="cqu:CpipJ_CPIJ005336"/>
<feature type="compositionally biased region" description="Basic and acidic residues" evidence="1">
    <location>
        <begin position="243"/>
        <end position="254"/>
    </location>
</feature>
<feature type="compositionally biased region" description="Basic and acidic residues" evidence="1">
    <location>
        <begin position="194"/>
        <end position="203"/>
    </location>
</feature>
<evidence type="ECO:0000313" key="3">
    <source>
        <dbReference type="EnsemblMetazoa" id="CPIJ005336-PA"/>
    </source>
</evidence>
<feature type="region of interest" description="Disordered" evidence="1">
    <location>
        <begin position="186"/>
        <end position="355"/>
    </location>
</feature>
<feature type="compositionally biased region" description="Low complexity" evidence="1">
    <location>
        <begin position="407"/>
        <end position="448"/>
    </location>
</feature>
<feature type="compositionally biased region" description="Low complexity" evidence="1">
    <location>
        <begin position="637"/>
        <end position="650"/>
    </location>
</feature>
<reference evidence="3" key="2">
    <citation type="submission" date="2020-05" db="UniProtKB">
        <authorList>
            <consortium name="EnsemblMetazoa"/>
        </authorList>
    </citation>
    <scope>IDENTIFICATION</scope>
    <source>
        <strain evidence="3">JHB</strain>
    </source>
</reference>
<gene>
    <name evidence="3" type="primary">6036782</name>
    <name evidence="2" type="ORF">CpipJ_CPIJ005336</name>
</gene>
<evidence type="ECO:0000256" key="1">
    <source>
        <dbReference type="SAM" id="MobiDB-lite"/>
    </source>
</evidence>
<feature type="compositionally biased region" description="Polar residues" evidence="1">
    <location>
        <begin position="311"/>
        <end position="320"/>
    </location>
</feature>
<feature type="compositionally biased region" description="Polar residues" evidence="1">
    <location>
        <begin position="74"/>
        <end position="89"/>
    </location>
</feature>